<evidence type="ECO:0000313" key="12">
    <source>
        <dbReference type="EMBL" id="CEK79603.1"/>
    </source>
</evidence>
<feature type="coiled-coil region" evidence="6">
    <location>
        <begin position="624"/>
        <end position="662"/>
    </location>
</feature>
<dbReference type="InterPro" id="IPR040007">
    <property type="entry name" value="Tho2"/>
</dbReference>
<organism evidence="12">
    <name type="scientific">Arion vulgaris</name>
    <dbReference type="NCBI Taxonomy" id="1028688"/>
    <lineage>
        <taxon>Eukaryota</taxon>
        <taxon>Metazoa</taxon>
        <taxon>Spiralia</taxon>
        <taxon>Lophotrochozoa</taxon>
        <taxon>Mollusca</taxon>
        <taxon>Gastropoda</taxon>
        <taxon>Heterobranchia</taxon>
        <taxon>Euthyneura</taxon>
        <taxon>Panpulmonata</taxon>
        <taxon>Eupulmonata</taxon>
        <taxon>Stylommatophora</taxon>
        <taxon>Helicina</taxon>
        <taxon>Arionoidea</taxon>
        <taxon>Arionidae</taxon>
        <taxon>Arion</taxon>
    </lineage>
</organism>
<keyword evidence="6" id="KW-0175">Coiled coil</keyword>
<feature type="region of interest" description="Disordered" evidence="7">
    <location>
        <begin position="901"/>
        <end position="984"/>
    </location>
</feature>
<dbReference type="AlphaFoldDB" id="A0A0B7AFQ2"/>
<dbReference type="PANTHER" id="PTHR21597:SF0">
    <property type="entry name" value="THO COMPLEX SUBUNIT 2"/>
    <property type="match status" value="1"/>
</dbReference>
<evidence type="ECO:0000256" key="3">
    <source>
        <dbReference type="ARBA" id="ARBA00019596"/>
    </source>
</evidence>
<name>A0A0B7AFQ2_9EUPU</name>
<comment type="subunit">
    <text evidence="5">Component of the THO subcomplex, which is composed of THOC1, THOC2, THOC3, THOC5, THOC6 and THOC7. The THO subcomplex interacts with DDX39B to form the THO-DDX39B complex which multimerizes into a 28-subunit tetrameric assembly. Component of the transcription/export (TREX) complex at least composed of ALYREF/THOC4, DDX39B, SARNP/CIP29, CHTOP and the THO subcomplex; in the complex interacts with THOC1, THOC3, THOC5, THOC7 and DDX39B. TREX seems to have a dynamic structure involving ATP-dependent remodeling. Interacts with POLDIP3 and ZC3H11A.</text>
</comment>
<feature type="compositionally biased region" description="Polar residues" evidence="7">
    <location>
        <begin position="1091"/>
        <end position="1100"/>
    </location>
</feature>
<dbReference type="EMBL" id="HACG01032729">
    <property type="protein sequence ID" value="CEK79594.1"/>
    <property type="molecule type" value="Transcribed_RNA"/>
</dbReference>
<feature type="compositionally biased region" description="Basic and acidic residues" evidence="7">
    <location>
        <begin position="1153"/>
        <end position="1187"/>
    </location>
</feature>
<evidence type="ECO:0000256" key="6">
    <source>
        <dbReference type="SAM" id="Coils"/>
    </source>
</evidence>
<proteinExistence type="inferred from homology"/>
<feature type="compositionally biased region" description="Basic and acidic residues" evidence="7">
    <location>
        <begin position="1202"/>
        <end position="1223"/>
    </location>
</feature>
<dbReference type="PANTHER" id="PTHR21597">
    <property type="entry name" value="THO2 PROTEIN"/>
    <property type="match status" value="1"/>
</dbReference>
<evidence type="ECO:0000259" key="10">
    <source>
        <dbReference type="Pfam" id="PF16134"/>
    </source>
</evidence>
<feature type="compositionally biased region" description="Basic and acidic residues" evidence="7">
    <location>
        <begin position="1024"/>
        <end position="1090"/>
    </location>
</feature>
<dbReference type="Pfam" id="PF11262">
    <property type="entry name" value="Tho2"/>
    <property type="match status" value="1"/>
</dbReference>
<dbReference type="InterPro" id="IPR021418">
    <property type="entry name" value="THO_THOC2_C"/>
</dbReference>
<protein>
    <recommendedName>
        <fullName evidence="3">THO complex subunit 2</fullName>
    </recommendedName>
</protein>
<keyword evidence="4" id="KW-0539">Nucleus</keyword>
<feature type="region of interest" description="Disordered" evidence="7">
    <location>
        <begin position="1004"/>
        <end position="1248"/>
    </location>
</feature>
<reference evidence="12" key="1">
    <citation type="submission" date="2014-12" db="EMBL/GenBank/DDBJ databases">
        <title>Insight into the proteome of Arion vulgaris.</title>
        <authorList>
            <person name="Aradska J."/>
            <person name="Bulat T."/>
            <person name="Smidak R."/>
            <person name="Sarate P."/>
            <person name="Gangsoo J."/>
            <person name="Sialana F."/>
            <person name="Bilban M."/>
            <person name="Lubec G."/>
        </authorList>
    </citation>
    <scope>NUCLEOTIDE SEQUENCE</scope>
    <source>
        <tissue evidence="12">Skin</tissue>
    </source>
</reference>
<feature type="domain" description="THO complex subunitTHOC2 N-terminal" evidence="9">
    <location>
        <begin position="271"/>
        <end position="346"/>
    </location>
</feature>
<feature type="compositionally biased region" description="Basic and acidic residues" evidence="7">
    <location>
        <begin position="929"/>
        <end position="984"/>
    </location>
</feature>
<dbReference type="EMBL" id="HACG01032738">
    <property type="protein sequence ID" value="CEK79603.1"/>
    <property type="molecule type" value="Transcribed_RNA"/>
</dbReference>
<feature type="domain" description="THO complex subunit 2 N-terminal" evidence="10">
    <location>
        <begin position="31"/>
        <end position="106"/>
    </location>
</feature>
<comment type="similarity">
    <text evidence="2">Belongs to the THOC2 family.</text>
</comment>
<sequence>SDAEIIPYSNKEMSDAKAYARRLNTVVLSDKKEDEKKEDEQQIIDVRENNQKLGLCEALLEIGAWDNAKAIFDRLPENFAVVHPSIAQALCLLIHRVIEPVYERYTGLSQLLAKKRVKCEHKGDFAQAQTFHQLYLLAMPMMSYLGPYASRDPVLMVKFLRLAKTFMSKRHTGDLDPDDKYAYYGFLNVLEEVLLPSLSLLPSNCSMAEDMWNLLKVYPYEIRYRLYGTWKNESYFNYPILIRARADCLERAKYIMKRLSKETVKPSGRQLGKLSHNNPGIVFEYVLNQIQRYDNLIGPVVDALKYLTSISYDMLTFCIIEAIANPEKDRMKTDNMNISLWLQSLASFAGAICRKYQVELTGILQYVANQLKAGKSTDLLLLREVVQKMAGIEISEEVTDDQLEAMAGGELVRQEGSNFLQIRNTKKSSTRLKDSLLEHDLALSLCLLMSQQRDSTVFAEDANKHLKLVGKLYDQCQDTLVQFGSFLSMQLSTEEFVKRLPPVDVLLSTYHIPHSAAFFLSRPLYAHAINVRYDDLKKSDRKSKSTNKTQCYVEASEEVMGPIVEAIQPVFSSKIWDDLTPQFYITFWSLSMYDLYIPTAAYDKQKQIQQNQINAIEDNRDMPASKKKKEQERCKLLIDKLKDEEKKQTEHVQRVMTRLEKEKELWFPTGTLKSEMTTNLLQYCLFPRCCFTASDAIYCGHFIQVLHNLKTPNFSTLITYDRVFNDITYTVTSCTENEARRYGRFLCSALETVMRWHSSPATYEKECYDFPGFLTVFRKGTDQNNKMDRLDYENYRHVCHKWHFRLTKSVITCLESKNYGQIRNSLIVLTKILPHFPRMTQIGMAIERRVDKLSKEEKDKRPDIYALALGYSGQLKSKKATWVQETDFHIKEVKNVIRKKPKKPINSVSQNLAQQQRQADGASGNFVSKRGDPDGRIKDAKLEVSPRDSREDRKDRSQGVDGVLREKKERAVDKKETREKKETKIRSANIMETNGVGIKKEILDNPDPLHHHGTRLANLDVLDDTLRHREQKTPRDERPKKSDRKDKEASKAAREKAKEEKRERKEREASAKEEERHTTKMKDIERDDRSGSGTHSAPSTSHRRSAEPSPRQIDDRETKRRRMEAGGSSQESPLEGRSKNRKSPSEEADESWEWEREKERKEKKRDHSTEAYDADLTKRRKNEEMFASRKLNGEPNGTSLKSHSEKEYKDKSKQGHSSRKEQFLDEETSQKTKVKDKRDKSLSKKQKK</sequence>
<dbReference type="GO" id="GO:0003729">
    <property type="term" value="F:mRNA binding"/>
    <property type="evidence" value="ECO:0007669"/>
    <property type="project" value="TreeGrafter"/>
</dbReference>
<feature type="domain" description="THO complex subunitTHOC2 C-terminal" evidence="8">
    <location>
        <begin position="576"/>
        <end position="875"/>
    </location>
</feature>
<evidence type="ECO:0000256" key="5">
    <source>
        <dbReference type="ARBA" id="ARBA00047033"/>
    </source>
</evidence>
<evidence type="ECO:0000256" key="1">
    <source>
        <dbReference type="ARBA" id="ARBA00004123"/>
    </source>
</evidence>
<gene>
    <name evidence="12" type="primary">ORF116383</name>
    <name evidence="11" type="synonym">ORF116313</name>
</gene>
<evidence type="ECO:0000313" key="11">
    <source>
        <dbReference type="EMBL" id="CEK79594.1"/>
    </source>
</evidence>
<dbReference type="InterPro" id="IPR032302">
    <property type="entry name" value="THOC2_N"/>
</dbReference>
<dbReference type="InterPro" id="IPR021726">
    <property type="entry name" value="THO_THOC2_N"/>
</dbReference>
<dbReference type="GO" id="GO:0006406">
    <property type="term" value="P:mRNA export from nucleus"/>
    <property type="evidence" value="ECO:0007669"/>
    <property type="project" value="InterPro"/>
</dbReference>
<evidence type="ECO:0000256" key="2">
    <source>
        <dbReference type="ARBA" id="ARBA00007857"/>
    </source>
</evidence>
<feature type="domain" description="THO complex subunit 2 N-terminal" evidence="10">
    <location>
        <begin position="125"/>
        <end position="269"/>
    </location>
</feature>
<accession>A0A0B7AFQ2</accession>
<evidence type="ECO:0000259" key="9">
    <source>
        <dbReference type="Pfam" id="PF11732"/>
    </source>
</evidence>
<feature type="compositionally biased region" description="Polar residues" evidence="7">
    <location>
        <begin position="906"/>
        <end position="918"/>
    </location>
</feature>
<dbReference type="GO" id="GO:0000445">
    <property type="term" value="C:THO complex part of transcription export complex"/>
    <property type="evidence" value="ECO:0007669"/>
    <property type="project" value="TreeGrafter"/>
</dbReference>
<dbReference type="GO" id="GO:0006397">
    <property type="term" value="P:mRNA processing"/>
    <property type="evidence" value="ECO:0007669"/>
    <property type="project" value="InterPro"/>
</dbReference>
<dbReference type="Pfam" id="PF11732">
    <property type="entry name" value="Thoc2"/>
    <property type="match status" value="1"/>
</dbReference>
<evidence type="ECO:0000256" key="4">
    <source>
        <dbReference type="ARBA" id="ARBA00023242"/>
    </source>
</evidence>
<comment type="subcellular location">
    <subcellularLocation>
        <location evidence="1">Nucleus</location>
    </subcellularLocation>
</comment>
<dbReference type="Pfam" id="PF16134">
    <property type="entry name" value="THOC2_N"/>
    <property type="match status" value="2"/>
</dbReference>
<evidence type="ECO:0000256" key="7">
    <source>
        <dbReference type="SAM" id="MobiDB-lite"/>
    </source>
</evidence>
<evidence type="ECO:0000259" key="8">
    <source>
        <dbReference type="Pfam" id="PF11262"/>
    </source>
</evidence>
<feature type="non-terminal residue" evidence="12">
    <location>
        <position position="1"/>
    </location>
</feature>